<dbReference type="GO" id="GO:0006412">
    <property type="term" value="P:translation"/>
    <property type="evidence" value="ECO:0007669"/>
    <property type="project" value="UniProtKB-UniRule"/>
</dbReference>
<evidence type="ECO:0000256" key="5">
    <source>
        <dbReference type="ARBA" id="ARBA00023274"/>
    </source>
</evidence>
<evidence type="ECO:0000313" key="11">
    <source>
        <dbReference type="EMBL" id="AEG30909.1"/>
    </source>
</evidence>
<organism evidence="11 12">
    <name type="scientific">Thiomicrospira cyclica (strain DSM 14477 / JCM 11371 / ALM1)</name>
    <name type="common">Thioalkalimicrobium cyclicum</name>
    <dbReference type="NCBI Taxonomy" id="717773"/>
    <lineage>
        <taxon>Bacteria</taxon>
        <taxon>Pseudomonadati</taxon>
        <taxon>Pseudomonadota</taxon>
        <taxon>Gammaproteobacteria</taxon>
        <taxon>Thiotrichales</taxon>
        <taxon>Piscirickettsiaceae</taxon>
        <taxon>Thiomicrospira</taxon>
    </lineage>
</organism>
<comment type="similarity">
    <text evidence="1 8 9">Belongs to the universal ribosomal protein uL24 family.</text>
</comment>
<reference evidence="11 12" key="1">
    <citation type="submission" date="2011-05" db="EMBL/GenBank/DDBJ databases">
        <title>Complete sequence of Thioalkalimicrobium cyclicum ALM1.</title>
        <authorList>
            <consortium name="US DOE Joint Genome Institute"/>
            <person name="Lucas S."/>
            <person name="Han J."/>
            <person name="Lapidus A."/>
            <person name="Cheng J.-F."/>
            <person name="Goodwin L."/>
            <person name="Pitluck S."/>
            <person name="Peters L."/>
            <person name="Mikhailova N."/>
            <person name="Davenport K."/>
            <person name="Han C."/>
            <person name="Tapia R."/>
            <person name="Land M."/>
            <person name="Hauser L."/>
            <person name="Kyrpides N."/>
            <person name="Ivanova N."/>
            <person name="Pagani I."/>
            <person name="Kappler U."/>
            <person name="Woyke T."/>
        </authorList>
    </citation>
    <scope>NUCLEOTIDE SEQUENCE [LARGE SCALE GENOMIC DNA]</scope>
    <source>
        <strain evidence="12">DSM 14477 / JCM 11371 / ALM1</strain>
    </source>
</reference>
<dbReference type="InterPro" id="IPR005825">
    <property type="entry name" value="Ribosomal_uL24_CS"/>
</dbReference>
<evidence type="ECO:0000256" key="9">
    <source>
        <dbReference type="RuleBase" id="RU003477"/>
    </source>
</evidence>
<dbReference type="GO" id="GO:0003735">
    <property type="term" value="F:structural constituent of ribosome"/>
    <property type="evidence" value="ECO:0007669"/>
    <property type="project" value="InterPro"/>
</dbReference>
<proteinExistence type="inferred from homology"/>
<evidence type="ECO:0000256" key="3">
    <source>
        <dbReference type="ARBA" id="ARBA00022884"/>
    </source>
</evidence>
<dbReference type="KEGG" id="tcy:Thicy_0133"/>
<keyword evidence="5 8" id="KW-0687">Ribonucleoprotein</keyword>
<keyword evidence="12" id="KW-1185">Reference proteome</keyword>
<keyword evidence="4 8" id="KW-0689">Ribosomal protein</keyword>
<feature type="domain" description="KOW" evidence="10">
    <location>
        <begin position="3"/>
        <end position="30"/>
    </location>
</feature>
<dbReference type="CDD" id="cd06089">
    <property type="entry name" value="KOW_RPL26"/>
    <property type="match status" value="1"/>
</dbReference>
<gene>
    <name evidence="8" type="primary">rplX</name>
    <name evidence="11" type="ordered locus">Thicy_0133</name>
</gene>
<dbReference type="HAMAP" id="MF_01326_B">
    <property type="entry name" value="Ribosomal_uL24_B"/>
    <property type="match status" value="1"/>
</dbReference>
<dbReference type="GO" id="GO:0019843">
    <property type="term" value="F:rRNA binding"/>
    <property type="evidence" value="ECO:0007669"/>
    <property type="project" value="UniProtKB-UniRule"/>
</dbReference>
<dbReference type="GO" id="GO:0005840">
    <property type="term" value="C:ribosome"/>
    <property type="evidence" value="ECO:0007669"/>
    <property type="project" value="UniProtKB-KW"/>
</dbReference>
<dbReference type="InterPro" id="IPR008991">
    <property type="entry name" value="Translation_prot_SH3-like_sf"/>
</dbReference>
<dbReference type="OrthoDB" id="9807419at2"/>
<dbReference type="InterPro" id="IPR014722">
    <property type="entry name" value="Rib_uL2_dom2"/>
</dbReference>
<dbReference type="InterPro" id="IPR041988">
    <property type="entry name" value="Ribosomal_uL24_KOW"/>
</dbReference>
<accession>F6D9F2</accession>
<dbReference type="Pfam" id="PF17136">
    <property type="entry name" value="ribosomal_L24"/>
    <property type="match status" value="1"/>
</dbReference>
<name>F6D9F2_THICA</name>
<comment type="subunit">
    <text evidence="8">Part of the 50S ribosomal subunit.</text>
</comment>
<evidence type="ECO:0000256" key="4">
    <source>
        <dbReference type="ARBA" id="ARBA00022980"/>
    </source>
</evidence>
<dbReference type="EMBL" id="CP002776">
    <property type="protein sequence ID" value="AEG30909.1"/>
    <property type="molecule type" value="Genomic_DNA"/>
</dbReference>
<comment type="function">
    <text evidence="7 8">One of the proteins that surrounds the polypeptide exit tunnel on the outside of the subunit.</text>
</comment>
<sequence>MNRLKKGDEVVVITGKDKGKKGTVSRIVSAEKVLVDGINLVKKHTKANPMTGAQGGIVTKEMPIHVSNVALVNPETQKADRVGFRVENDVKIRYFKSTNKAVDA</sequence>
<dbReference type="InterPro" id="IPR003256">
    <property type="entry name" value="Ribosomal_uL24"/>
</dbReference>
<dbReference type="InterPro" id="IPR057264">
    <property type="entry name" value="Ribosomal_uL24_C"/>
</dbReference>
<dbReference type="GO" id="GO:1990904">
    <property type="term" value="C:ribonucleoprotein complex"/>
    <property type="evidence" value="ECO:0007669"/>
    <property type="project" value="UniProtKB-KW"/>
</dbReference>
<evidence type="ECO:0000259" key="10">
    <source>
        <dbReference type="SMART" id="SM00739"/>
    </source>
</evidence>
<dbReference type="RefSeq" id="WP_013834694.1">
    <property type="nucleotide sequence ID" value="NC_015581.1"/>
</dbReference>
<dbReference type="STRING" id="717773.Thicy_0133"/>
<dbReference type="Pfam" id="PF00467">
    <property type="entry name" value="KOW"/>
    <property type="match status" value="1"/>
</dbReference>
<evidence type="ECO:0000256" key="6">
    <source>
        <dbReference type="ARBA" id="ARBA00035206"/>
    </source>
</evidence>
<dbReference type="AlphaFoldDB" id="F6D9F2"/>
<evidence type="ECO:0000256" key="1">
    <source>
        <dbReference type="ARBA" id="ARBA00010618"/>
    </source>
</evidence>
<evidence type="ECO:0000256" key="2">
    <source>
        <dbReference type="ARBA" id="ARBA00022730"/>
    </source>
</evidence>
<dbReference type="NCBIfam" id="TIGR01079">
    <property type="entry name" value="rplX_bact"/>
    <property type="match status" value="1"/>
</dbReference>
<dbReference type="HOGENOM" id="CLU_093315_2_2_6"/>
<evidence type="ECO:0000256" key="7">
    <source>
        <dbReference type="ARBA" id="ARBA00058688"/>
    </source>
</evidence>
<dbReference type="Proteomes" id="UP000009232">
    <property type="component" value="Chromosome"/>
</dbReference>
<protein>
    <recommendedName>
        <fullName evidence="6 8">Large ribosomal subunit protein uL24</fullName>
    </recommendedName>
</protein>
<dbReference type="PANTHER" id="PTHR12903">
    <property type="entry name" value="MITOCHONDRIAL RIBOSOMAL PROTEIN L24"/>
    <property type="match status" value="1"/>
</dbReference>
<dbReference type="PROSITE" id="PS01108">
    <property type="entry name" value="RIBOSOMAL_L24"/>
    <property type="match status" value="1"/>
</dbReference>
<evidence type="ECO:0000313" key="12">
    <source>
        <dbReference type="Proteomes" id="UP000009232"/>
    </source>
</evidence>
<keyword evidence="2 8" id="KW-0699">rRNA-binding</keyword>
<keyword evidence="3 8" id="KW-0694">RNA-binding</keyword>
<dbReference type="eggNOG" id="COG0198">
    <property type="taxonomic scope" value="Bacteria"/>
</dbReference>
<dbReference type="Gene3D" id="2.30.30.30">
    <property type="match status" value="1"/>
</dbReference>
<dbReference type="SMART" id="SM00739">
    <property type="entry name" value="KOW"/>
    <property type="match status" value="1"/>
</dbReference>
<dbReference type="FunFam" id="2.30.30.30:FF:000004">
    <property type="entry name" value="50S ribosomal protein L24"/>
    <property type="match status" value="1"/>
</dbReference>
<comment type="function">
    <text evidence="8">One of two assembly initiator proteins, it binds directly to the 5'-end of the 23S rRNA, where it nucleates assembly of the 50S subunit.</text>
</comment>
<evidence type="ECO:0000256" key="8">
    <source>
        <dbReference type="HAMAP-Rule" id="MF_01326"/>
    </source>
</evidence>
<dbReference type="InterPro" id="IPR005824">
    <property type="entry name" value="KOW"/>
</dbReference>
<dbReference type="SUPFAM" id="SSF50104">
    <property type="entry name" value="Translation proteins SH3-like domain"/>
    <property type="match status" value="1"/>
</dbReference>